<evidence type="ECO:0000256" key="5">
    <source>
        <dbReference type="ARBA" id="ARBA00023004"/>
    </source>
</evidence>
<dbReference type="GO" id="GO:0006281">
    <property type="term" value="P:DNA repair"/>
    <property type="evidence" value="ECO:0007669"/>
    <property type="project" value="UniProtKB-KW"/>
</dbReference>
<evidence type="ECO:0000256" key="4">
    <source>
        <dbReference type="ARBA" id="ARBA00022801"/>
    </source>
</evidence>
<dbReference type="SMART" id="SM00986">
    <property type="entry name" value="UDG"/>
    <property type="match status" value="1"/>
</dbReference>
<evidence type="ECO:0000259" key="8">
    <source>
        <dbReference type="SMART" id="SM00986"/>
    </source>
</evidence>
<sequence>MTCTRLSAAQHAAFRRLAQDLPGIDREAYESAGRDWRDPVIGLGPRDAALCIFGRDPGRTEAQQGQPFLGKGGQLVRAALHRQRHGPDAPAPDFAESIEAGSGVFWLNTAPYKPVGNKAWSMAVKRRFQPLMAELLIDLWHGRGGRRTVIALGREAFFWFGIGQPAEVNAALDDFWALGDERYGRTLEVGYAHGGVTHPVTLAPLPHPSPANAVWFSRFSALMDARLRHLS</sequence>
<feature type="domain" description="Uracil-DNA glycosylase-like" evidence="8">
    <location>
        <begin position="41"/>
        <end position="226"/>
    </location>
</feature>
<keyword evidence="5" id="KW-0408">Iron</keyword>
<dbReference type="Pfam" id="PF03167">
    <property type="entry name" value="UDG"/>
    <property type="match status" value="1"/>
</dbReference>
<dbReference type="Proteomes" id="UP000255265">
    <property type="component" value="Unassembled WGS sequence"/>
</dbReference>
<evidence type="ECO:0000256" key="2">
    <source>
        <dbReference type="ARBA" id="ARBA00022723"/>
    </source>
</evidence>
<proteinExistence type="predicted"/>
<dbReference type="Gene3D" id="3.40.470.10">
    <property type="entry name" value="Uracil-DNA glycosylase-like domain"/>
    <property type="match status" value="1"/>
</dbReference>
<dbReference type="OrthoDB" id="5290748at2"/>
<dbReference type="AlphaFoldDB" id="A0A370FA55"/>
<evidence type="ECO:0000256" key="6">
    <source>
        <dbReference type="ARBA" id="ARBA00023014"/>
    </source>
</evidence>
<keyword evidence="10" id="KW-1185">Reference proteome</keyword>
<evidence type="ECO:0000256" key="7">
    <source>
        <dbReference type="ARBA" id="ARBA00023204"/>
    </source>
</evidence>
<dbReference type="InterPro" id="IPR036895">
    <property type="entry name" value="Uracil-DNA_glycosylase-like_sf"/>
</dbReference>
<comment type="caution">
    <text evidence="9">The sequence shown here is derived from an EMBL/GenBank/DDBJ whole genome shotgun (WGS) entry which is preliminary data.</text>
</comment>
<dbReference type="SUPFAM" id="SSF52141">
    <property type="entry name" value="Uracil-DNA glycosylase-like"/>
    <property type="match status" value="1"/>
</dbReference>
<dbReference type="STRING" id="433924.NS331_21715"/>
<dbReference type="PANTHER" id="PTHR33693">
    <property type="entry name" value="TYPE-5 URACIL-DNA GLYCOSYLASE"/>
    <property type="match status" value="1"/>
</dbReference>
<dbReference type="GO" id="GO:0051539">
    <property type="term" value="F:4 iron, 4 sulfur cluster binding"/>
    <property type="evidence" value="ECO:0007669"/>
    <property type="project" value="UniProtKB-KW"/>
</dbReference>
<dbReference type="InterPro" id="IPR051536">
    <property type="entry name" value="UDG_Type-4/5"/>
</dbReference>
<dbReference type="RefSeq" id="WP_114803926.1">
    <property type="nucleotide sequence ID" value="NZ_QQAV01000008.1"/>
</dbReference>
<dbReference type="InterPro" id="IPR005122">
    <property type="entry name" value="Uracil-DNA_glycosylase-like"/>
</dbReference>
<dbReference type="GO" id="GO:0097506">
    <property type="term" value="F:deaminated base DNA N-glycosylase activity"/>
    <property type="evidence" value="ECO:0007669"/>
    <property type="project" value="UniProtKB-ARBA"/>
</dbReference>
<keyword evidence="4" id="KW-0378">Hydrolase</keyword>
<keyword evidence="7" id="KW-0234">DNA repair</keyword>
<accession>A0A370FA55</accession>
<dbReference type="PANTHER" id="PTHR33693:SF1">
    <property type="entry name" value="TYPE-4 URACIL-DNA GLYCOSYLASE"/>
    <property type="match status" value="1"/>
</dbReference>
<dbReference type="GO" id="GO:0046872">
    <property type="term" value="F:metal ion binding"/>
    <property type="evidence" value="ECO:0007669"/>
    <property type="project" value="UniProtKB-KW"/>
</dbReference>
<evidence type="ECO:0000256" key="3">
    <source>
        <dbReference type="ARBA" id="ARBA00022763"/>
    </source>
</evidence>
<organism evidence="9 10">
    <name type="scientific">Pseudacidovorax intermedius</name>
    <dbReference type="NCBI Taxonomy" id="433924"/>
    <lineage>
        <taxon>Bacteria</taxon>
        <taxon>Pseudomonadati</taxon>
        <taxon>Pseudomonadota</taxon>
        <taxon>Betaproteobacteria</taxon>
        <taxon>Burkholderiales</taxon>
        <taxon>Comamonadaceae</taxon>
        <taxon>Pseudacidovorax</taxon>
    </lineage>
</organism>
<reference evidence="9 10" key="1">
    <citation type="submission" date="2018-07" db="EMBL/GenBank/DDBJ databases">
        <title>Genomic Encyclopedia of Type Strains, Phase IV (KMG-IV): sequencing the most valuable type-strain genomes for metagenomic binning, comparative biology and taxonomic classification.</title>
        <authorList>
            <person name="Goeker M."/>
        </authorList>
    </citation>
    <scope>NUCLEOTIDE SEQUENCE [LARGE SCALE GENOMIC DNA]</scope>
    <source>
        <strain evidence="9 10">DSM 21352</strain>
    </source>
</reference>
<gene>
    <name evidence="9" type="ORF">DFR41_108154</name>
</gene>
<dbReference type="SMART" id="SM00987">
    <property type="entry name" value="UreE_C"/>
    <property type="match status" value="1"/>
</dbReference>
<evidence type="ECO:0000313" key="10">
    <source>
        <dbReference type="Proteomes" id="UP000255265"/>
    </source>
</evidence>
<evidence type="ECO:0000313" key="9">
    <source>
        <dbReference type="EMBL" id="RDI22030.1"/>
    </source>
</evidence>
<keyword evidence="2" id="KW-0479">Metal-binding</keyword>
<keyword evidence="1" id="KW-0004">4Fe-4S</keyword>
<evidence type="ECO:0000256" key="1">
    <source>
        <dbReference type="ARBA" id="ARBA00022485"/>
    </source>
</evidence>
<dbReference type="EMBL" id="QQAV01000008">
    <property type="protein sequence ID" value="RDI22030.1"/>
    <property type="molecule type" value="Genomic_DNA"/>
</dbReference>
<keyword evidence="6" id="KW-0411">Iron-sulfur</keyword>
<name>A0A370FA55_9BURK</name>
<keyword evidence="3" id="KW-0227">DNA damage</keyword>
<protein>
    <submittedName>
        <fullName evidence="9">Uracil-DNA glycosylase family 4</fullName>
    </submittedName>
</protein>